<organism evidence="8 9">
    <name type="scientific">Pestalotiopsis fici (strain W106-1 / CGMCC3.15140)</name>
    <dbReference type="NCBI Taxonomy" id="1229662"/>
    <lineage>
        <taxon>Eukaryota</taxon>
        <taxon>Fungi</taxon>
        <taxon>Dikarya</taxon>
        <taxon>Ascomycota</taxon>
        <taxon>Pezizomycotina</taxon>
        <taxon>Sordariomycetes</taxon>
        <taxon>Xylariomycetidae</taxon>
        <taxon>Amphisphaeriales</taxon>
        <taxon>Sporocadaceae</taxon>
        <taxon>Pestalotiopsis</taxon>
    </lineage>
</organism>
<dbReference type="HOGENOM" id="CLU_008455_1_3_1"/>
<dbReference type="OMA" id="YQCIQAY"/>
<feature type="domain" description="Major facilitator superfamily (MFS) profile" evidence="7">
    <location>
        <begin position="79"/>
        <end position="509"/>
    </location>
</feature>
<comment type="subcellular location">
    <subcellularLocation>
        <location evidence="1">Membrane</location>
        <topology evidence="1">Multi-pass membrane protein</topology>
    </subcellularLocation>
</comment>
<dbReference type="OrthoDB" id="6770063at2759"/>
<feature type="transmembrane region" description="Helical" evidence="6">
    <location>
        <begin position="449"/>
        <end position="469"/>
    </location>
</feature>
<feature type="transmembrane region" description="Helical" evidence="6">
    <location>
        <begin position="234"/>
        <end position="263"/>
    </location>
</feature>
<evidence type="ECO:0000256" key="3">
    <source>
        <dbReference type="ARBA" id="ARBA00022989"/>
    </source>
</evidence>
<sequence length="526" mass="56948">MARGIVPTETTRLIGSESEDDDTCTRVPGEHAVYSPQSSITTICISIEANDNALGQLEWSSPTDAENPKNWTSSQKWTCAMIVSFYCLISPTAAAMVVAAMPSLARDLHITSQAVLQLTMSLFVLGWTSGPLVMGPLSEVFGRAPILHLGNLGFIIFNLLCGLVRDQRLFLLLRLVSGICGSGPTALGTGVLSDLWKSEERGFALAIYTIMPLLGPTAGPLLAGYIVQHHEWPYIFYTLSLVSAVVLVPGVLLLPETFGPVILRRRRAEKLRKLGLSTTVLRVGNVKLHSTRELIQKGLARPFILLGTQPIVQVLALQFGFFFGLYQLSIATYHSLWRDLYDMPPLRASANYLSITLGLVIGCEIAGPLGDLIYRTLKKRNNNVGLPEYRVWLMIPSAVLVPGGLLWFGWSAVARAHWIMPNLGMALASIGLVMSFMCMQAYMMDAYPVYAASAQGALTVARALSAFAMPVMAPAMIEKWGYGWSSTILAGVAAVLGALAPALLHWKGAALRARSPYAAGDAILEA</sequence>
<dbReference type="eggNOG" id="KOG0255">
    <property type="taxonomic scope" value="Eukaryota"/>
</dbReference>
<dbReference type="AlphaFoldDB" id="W3WUT7"/>
<keyword evidence="2 6" id="KW-0812">Transmembrane</keyword>
<dbReference type="GO" id="GO:0016020">
    <property type="term" value="C:membrane"/>
    <property type="evidence" value="ECO:0007669"/>
    <property type="project" value="UniProtKB-SubCell"/>
</dbReference>
<feature type="transmembrane region" description="Helical" evidence="6">
    <location>
        <begin position="114"/>
        <end position="134"/>
    </location>
</feature>
<dbReference type="InterPro" id="IPR036259">
    <property type="entry name" value="MFS_trans_sf"/>
</dbReference>
<evidence type="ECO:0000256" key="5">
    <source>
        <dbReference type="SAM" id="MobiDB-lite"/>
    </source>
</evidence>
<dbReference type="InParanoid" id="W3WUT7"/>
<feature type="transmembrane region" description="Helical" evidence="6">
    <location>
        <begin position="146"/>
        <end position="165"/>
    </location>
</feature>
<feature type="transmembrane region" description="Helical" evidence="6">
    <location>
        <begin position="205"/>
        <end position="228"/>
    </location>
</feature>
<feature type="transmembrane region" description="Helical" evidence="6">
    <location>
        <begin position="171"/>
        <end position="193"/>
    </location>
</feature>
<dbReference type="EMBL" id="KI912115">
    <property type="protein sequence ID" value="ETS77638.1"/>
    <property type="molecule type" value="Genomic_DNA"/>
</dbReference>
<proteinExistence type="predicted"/>
<feature type="transmembrane region" description="Helical" evidence="6">
    <location>
        <begin position="391"/>
        <end position="410"/>
    </location>
</feature>
<keyword evidence="3 6" id="KW-1133">Transmembrane helix</keyword>
<evidence type="ECO:0000313" key="9">
    <source>
        <dbReference type="Proteomes" id="UP000030651"/>
    </source>
</evidence>
<protein>
    <recommendedName>
        <fullName evidence="7">Major facilitator superfamily (MFS) profile domain-containing protein</fullName>
    </recommendedName>
</protein>
<evidence type="ECO:0000256" key="4">
    <source>
        <dbReference type="ARBA" id="ARBA00023136"/>
    </source>
</evidence>
<feature type="region of interest" description="Disordered" evidence="5">
    <location>
        <begin position="1"/>
        <end position="25"/>
    </location>
</feature>
<evidence type="ECO:0000313" key="8">
    <source>
        <dbReference type="EMBL" id="ETS77638.1"/>
    </source>
</evidence>
<feature type="transmembrane region" description="Helical" evidence="6">
    <location>
        <begin position="416"/>
        <end position="437"/>
    </location>
</feature>
<dbReference type="InterPro" id="IPR011701">
    <property type="entry name" value="MFS"/>
</dbReference>
<gene>
    <name evidence="8" type="ORF">PFICI_09700</name>
</gene>
<dbReference type="Gene3D" id="1.20.1250.20">
    <property type="entry name" value="MFS general substrate transporter like domains"/>
    <property type="match status" value="1"/>
</dbReference>
<feature type="transmembrane region" description="Helical" evidence="6">
    <location>
        <begin position="481"/>
        <end position="504"/>
    </location>
</feature>
<reference evidence="9" key="1">
    <citation type="journal article" date="2015" name="BMC Genomics">
        <title>Genomic and transcriptomic analysis of the endophytic fungus Pestalotiopsis fici reveals its lifestyle and high potential for synthesis of natural products.</title>
        <authorList>
            <person name="Wang X."/>
            <person name="Zhang X."/>
            <person name="Liu L."/>
            <person name="Xiang M."/>
            <person name="Wang W."/>
            <person name="Sun X."/>
            <person name="Che Y."/>
            <person name="Guo L."/>
            <person name="Liu G."/>
            <person name="Guo L."/>
            <person name="Wang C."/>
            <person name="Yin W.B."/>
            <person name="Stadler M."/>
            <person name="Zhang X."/>
            <person name="Liu X."/>
        </authorList>
    </citation>
    <scope>NUCLEOTIDE SEQUENCE [LARGE SCALE GENOMIC DNA]</scope>
    <source>
        <strain evidence="9">W106-1 / CGMCC3.15140</strain>
    </source>
</reference>
<feature type="transmembrane region" description="Helical" evidence="6">
    <location>
        <begin position="79"/>
        <end position="102"/>
    </location>
</feature>
<evidence type="ECO:0000256" key="1">
    <source>
        <dbReference type="ARBA" id="ARBA00004141"/>
    </source>
</evidence>
<accession>W3WUT7</accession>
<feature type="transmembrane region" description="Helical" evidence="6">
    <location>
        <begin position="311"/>
        <end position="330"/>
    </location>
</feature>
<dbReference type="GeneID" id="19274713"/>
<evidence type="ECO:0000256" key="6">
    <source>
        <dbReference type="SAM" id="Phobius"/>
    </source>
</evidence>
<keyword evidence="4 6" id="KW-0472">Membrane</keyword>
<evidence type="ECO:0000256" key="2">
    <source>
        <dbReference type="ARBA" id="ARBA00022692"/>
    </source>
</evidence>
<evidence type="ECO:0000259" key="7">
    <source>
        <dbReference type="PROSITE" id="PS50850"/>
    </source>
</evidence>
<name>W3WUT7_PESFW</name>
<dbReference type="PANTHER" id="PTHR23502:SF60">
    <property type="entry name" value="MAJOR FACILITATOR SUPERFAMILY (MFS) PROFILE DOMAIN-CONTAINING PROTEIN-RELATED"/>
    <property type="match status" value="1"/>
</dbReference>
<dbReference type="Proteomes" id="UP000030651">
    <property type="component" value="Unassembled WGS sequence"/>
</dbReference>
<dbReference type="PROSITE" id="PS50850">
    <property type="entry name" value="MFS"/>
    <property type="match status" value="1"/>
</dbReference>
<keyword evidence="9" id="KW-1185">Reference proteome</keyword>
<dbReference type="InterPro" id="IPR020846">
    <property type="entry name" value="MFS_dom"/>
</dbReference>
<dbReference type="RefSeq" id="XP_007836472.1">
    <property type="nucleotide sequence ID" value="XM_007838281.1"/>
</dbReference>
<dbReference type="PANTHER" id="PTHR23502">
    <property type="entry name" value="MAJOR FACILITATOR SUPERFAMILY"/>
    <property type="match status" value="1"/>
</dbReference>
<dbReference type="GO" id="GO:0022857">
    <property type="term" value="F:transmembrane transporter activity"/>
    <property type="evidence" value="ECO:0007669"/>
    <property type="project" value="InterPro"/>
</dbReference>
<feature type="transmembrane region" description="Helical" evidence="6">
    <location>
        <begin position="350"/>
        <end position="370"/>
    </location>
</feature>
<dbReference type="KEGG" id="pfy:PFICI_09700"/>
<dbReference type="SUPFAM" id="SSF103473">
    <property type="entry name" value="MFS general substrate transporter"/>
    <property type="match status" value="1"/>
</dbReference>
<dbReference type="Pfam" id="PF07690">
    <property type="entry name" value="MFS_1"/>
    <property type="match status" value="1"/>
</dbReference>